<sequence length="126" mass="13509">MSFGDCIIDSSRLWDREEEAHGCGRVPRLQGSYVDFMDTSLSAIGVETQIGCKSTICPSGKLVQIEYALAAVAAGAPSVGIKAANGVVLATEKKHKSILYDEHSIHKVEMITKNVGMVYSGMGPDY</sequence>
<evidence type="ECO:0008006" key="5">
    <source>
        <dbReference type="Google" id="ProtNLM"/>
    </source>
</evidence>
<dbReference type="GO" id="GO:0051603">
    <property type="term" value="P:proteolysis involved in protein catabolic process"/>
    <property type="evidence" value="ECO:0007669"/>
    <property type="project" value="InterPro"/>
</dbReference>
<dbReference type="PANTHER" id="PTHR11599">
    <property type="entry name" value="PROTEASOME SUBUNIT ALPHA/BETA"/>
    <property type="match status" value="1"/>
</dbReference>
<feature type="non-terminal residue" evidence="2">
    <location>
        <position position="126"/>
    </location>
</feature>
<dbReference type="AlphaFoldDB" id="R7VI40"/>
<evidence type="ECO:0000313" key="2">
    <source>
        <dbReference type="EMBL" id="ELU18197.1"/>
    </source>
</evidence>
<evidence type="ECO:0000313" key="4">
    <source>
        <dbReference type="Proteomes" id="UP000014760"/>
    </source>
</evidence>
<dbReference type="Proteomes" id="UP000014760">
    <property type="component" value="Unassembled WGS sequence"/>
</dbReference>
<accession>R7VI40</accession>
<dbReference type="EMBL" id="KB292064">
    <property type="protein sequence ID" value="ELU18197.1"/>
    <property type="molecule type" value="Genomic_DNA"/>
</dbReference>
<dbReference type="SUPFAM" id="SSF56235">
    <property type="entry name" value="N-terminal nucleophile aminohydrolases (Ntn hydrolases)"/>
    <property type="match status" value="1"/>
</dbReference>
<evidence type="ECO:0000256" key="1">
    <source>
        <dbReference type="ARBA" id="ARBA00022942"/>
    </source>
</evidence>
<dbReference type="InterPro" id="IPR001353">
    <property type="entry name" value="Proteasome_sua/b"/>
</dbReference>
<organism evidence="2">
    <name type="scientific">Capitella teleta</name>
    <name type="common">Polychaete worm</name>
    <dbReference type="NCBI Taxonomy" id="283909"/>
    <lineage>
        <taxon>Eukaryota</taxon>
        <taxon>Metazoa</taxon>
        <taxon>Spiralia</taxon>
        <taxon>Lophotrochozoa</taxon>
        <taxon>Annelida</taxon>
        <taxon>Polychaeta</taxon>
        <taxon>Sedentaria</taxon>
        <taxon>Scolecida</taxon>
        <taxon>Capitellidae</taxon>
        <taxon>Capitella</taxon>
    </lineage>
</organism>
<evidence type="ECO:0000313" key="3">
    <source>
        <dbReference type="EnsemblMetazoa" id="CapteP200081"/>
    </source>
</evidence>
<keyword evidence="4" id="KW-1185">Reference proteome</keyword>
<reference evidence="3" key="3">
    <citation type="submission" date="2015-06" db="UniProtKB">
        <authorList>
            <consortium name="EnsemblMetazoa"/>
        </authorList>
    </citation>
    <scope>IDENTIFICATION</scope>
</reference>
<dbReference type="InterPro" id="IPR050115">
    <property type="entry name" value="Proteasome_alpha"/>
</dbReference>
<name>R7VI40_CAPTE</name>
<dbReference type="HOGENOM" id="CLU_1987092_0_0_1"/>
<dbReference type="EnsemblMetazoa" id="CapteT200081">
    <property type="protein sequence ID" value="CapteP200081"/>
    <property type="gene ID" value="CapteG200081"/>
</dbReference>
<proteinExistence type="predicted"/>
<dbReference type="Pfam" id="PF00227">
    <property type="entry name" value="Proteasome"/>
    <property type="match status" value="1"/>
</dbReference>
<reference evidence="2 4" key="2">
    <citation type="journal article" date="2013" name="Nature">
        <title>Insights into bilaterian evolution from three spiralian genomes.</title>
        <authorList>
            <person name="Simakov O."/>
            <person name="Marletaz F."/>
            <person name="Cho S.J."/>
            <person name="Edsinger-Gonzales E."/>
            <person name="Havlak P."/>
            <person name="Hellsten U."/>
            <person name="Kuo D.H."/>
            <person name="Larsson T."/>
            <person name="Lv J."/>
            <person name="Arendt D."/>
            <person name="Savage R."/>
            <person name="Osoegawa K."/>
            <person name="de Jong P."/>
            <person name="Grimwood J."/>
            <person name="Chapman J.A."/>
            <person name="Shapiro H."/>
            <person name="Aerts A."/>
            <person name="Otillar R.P."/>
            <person name="Terry A.Y."/>
            <person name="Boore J.L."/>
            <person name="Grigoriev I.V."/>
            <person name="Lindberg D.R."/>
            <person name="Seaver E.C."/>
            <person name="Weisblat D.A."/>
            <person name="Putnam N.H."/>
            <person name="Rokhsar D.S."/>
        </authorList>
    </citation>
    <scope>NUCLEOTIDE SEQUENCE</scope>
    <source>
        <strain evidence="2 4">I ESC-2004</strain>
    </source>
</reference>
<protein>
    <recommendedName>
        <fullName evidence="5">Proteasome alpha-type subunits domain-containing protein</fullName>
    </recommendedName>
</protein>
<dbReference type="STRING" id="283909.R7VI40"/>
<dbReference type="EMBL" id="AMQN01035104">
    <property type="status" value="NOT_ANNOTATED_CDS"/>
    <property type="molecule type" value="Genomic_DNA"/>
</dbReference>
<dbReference type="GO" id="GO:0005839">
    <property type="term" value="C:proteasome core complex"/>
    <property type="evidence" value="ECO:0007669"/>
    <property type="project" value="InterPro"/>
</dbReference>
<dbReference type="Gene3D" id="3.60.20.10">
    <property type="entry name" value="Glutamine Phosphoribosylpyrophosphate, subunit 1, domain 1"/>
    <property type="match status" value="1"/>
</dbReference>
<reference evidence="4" key="1">
    <citation type="submission" date="2012-12" db="EMBL/GenBank/DDBJ databases">
        <authorList>
            <person name="Hellsten U."/>
            <person name="Grimwood J."/>
            <person name="Chapman J.A."/>
            <person name="Shapiro H."/>
            <person name="Aerts A."/>
            <person name="Otillar R.P."/>
            <person name="Terry A.Y."/>
            <person name="Boore J.L."/>
            <person name="Simakov O."/>
            <person name="Marletaz F."/>
            <person name="Cho S.-J."/>
            <person name="Edsinger-Gonzales E."/>
            <person name="Havlak P."/>
            <person name="Kuo D.-H."/>
            <person name="Larsson T."/>
            <person name="Lv J."/>
            <person name="Arendt D."/>
            <person name="Savage R."/>
            <person name="Osoegawa K."/>
            <person name="de Jong P."/>
            <person name="Lindberg D.R."/>
            <person name="Seaver E.C."/>
            <person name="Weisblat D.A."/>
            <person name="Putnam N.H."/>
            <person name="Grigoriev I.V."/>
            <person name="Rokhsar D.S."/>
        </authorList>
    </citation>
    <scope>NUCLEOTIDE SEQUENCE</scope>
    <source>
        <strain evidence="4">I ESC-2004</strain>
    </source>
</reference>
<dbReference type="InterPro" id="IPR029055">
    <property type="entry name" value="Ntn_hydrolases_N"/>
</dbReference>
<keyword evidence="1" id="KW-0647">Proteasome</keyword>
<gene>
    <name evidence="2" type="ORF">CAPTEDRAFT_200081</name>
</gene>
<dbReference type="OrthoDB" id="431557at2759"/>